<feature type="region of interest" description="Disordered" evidence="8">
    <location>
        <begin position="66"/>
        <end position="113"/>
    </location>
</feature>
<keyword evidence="5 7" id="KW-0333">Golgi apparatus</keyword>
<sequence>MAQIFRLNLFRNSQQSSSHLFFRNLPSLFIQSYSTEPLFKSRPAPVPLANPREQKEFEELVRKNQGSFTSDSVQMDEEELLSSTHPDLRKKPPPQFEGDKNPETGEIGGPKQEPLIHGDWSYAGGLIYQKDFSEGLNKLTSNEYLVLAGTFHGVHAITSKISPVRNATSSGLEVLEADTFKLCCYQTLTGTKFLIIAEPTHGNIDLLLRRTYDIYCDYVMKNPFYTPEMPIKSELFDSNLAKLIKQVSS</sequence>
<keyword evidence="3 7" id="KW-0256">Endoplasmic reticulum</keyword>
<dbReference type="GO" id="GO:0005794">
    <property type="term" value="C:Golgi apparatus"/>
    <property type="evidence" value="ECO:0007669"/>
    <property type="project" value="UniProtKB-SubCell"/>
</dbReference>
<evidence type="ECO:0000256" key="6">
    <source>
        <dbReference type="ARBA" id="ARBA00038179"/>
    </source>
</evidence>
<evidence type="ECO:0000256" key="2">
    <source>
        <dbReference type="ARBA" id="ARBA00022448"/>
    </source>
</evidence>
<gene>
    <name evidence="9" type="ORF">FMOSSE_LOCUS1861</name>
</gene>
<proteinExistence type="inferred from homology"/>
<dbReference type="CDD" id="cd14856">
    <property type="entry name" value="TRAPPC4_synbindin"/>
    <property type="match status" value="1"/>
</dbReference>
<evidence type="ECO:0000256" key="5">
    <source>
        <dbReference type="ARBA" id="ARBA00023034"/>
    </source>
</evidence>
<evidence type="ECO:0000313" key="9">
    <source>
        <dbReference type="EMBL" id="CAG8457387.1"/>
    </source>
</evidence>
<comment type="subunit">
    <text evidence="7">Part of the multisubunit transport protein particle (TRAPP) complex.</text>
</comment>
<reference evidence="9" key="1">
    <citation type="submission" date="2021-06" db="EMBL/GenBank/DDBJ databases">
        <authorList>
            <person name="Kallberg Y."/>
            <person name="Tangrot J."/>
            <person name="Rosling A."/>
        </authorList>
    </citation>
    <scope>NUCLEOTIDE SEQUENCE</scope>
    <source>
        <strain evidence="9">87-6 pot B 2015</strain>
    </source>
</reference>
<keyword evidence="10" id="KW-1185">Reference proteome</keyword>
<evidence type="ECO:0000256" key="1">
    <source>
        <dbReference type="ARBA" id="ARBA00004555"/>
    </source>
</evidence>
<accession>A0A9N8VQR3</accession>
<dbReference type="EMBL" id="CAJVPP010000220">
    <property type="protein sequence ID" value="CAG8457387.1"/>
    <property type="molecule type" value="Genomic_DNA"/>
</dbReference>
<dbReference type="GO" id="GO:0005783">
    <property type="term" value="C:endoplasmic reticulum"/>
    <property type="evidence" value="ECO:0007669"/>
    <property type="project" value="UniProtKB-SubCell"/>
</dbReference>
<dbReference type="GO" id="GO:0030008">
    <property type="term" value="C:TRAPP complex"/>
    <property type="evidence" value="ECO:0007669"/>
    <property type="project" value="UniProtKB-UniRule"/>
</dbReference>
<comment type="similarity">
    <text evidence="6">Belongs to the TRAPP small subunits family. TRAPPC4 subfamily.</text>
</comment>
<dbReference type="AlphaFoldDB" id="A0A9N8VQR3"/>
<dbReference type="Pfam" id="PF04099">
    <property type="entry name" value="Sybindin"/>
    <property type="match status" value="1"/>
</dbReference>
<comment type="subcellular location">
    <subcellularLocation>
        <location evidence="7">Endoplasmic reticulum</location>
    </subcellularLocation>
    <subcellularLocation>
        <location evidence="7">Golgi apparatus</location>
        <location evidence="7">cis-Golgi network</location>
    </subcellularLocation>
    <subcellularLocation>
        <location evidence="1">Golgi apparatus</location>
    </subcellularLocation>
</comment>
<dbReference type="GO" id="GO:0006888">
    <property type="term" value="P:endoplasmic reticulum to Golgi vesicle-mediated transport"/>
    <property type="evidence" value="ECO:0007669"/>
    <property type="project" value="UniProtKB-UniRule"/>
</dbReference>
<dbReference type="FunFam" id="3.30.450.70:FF:000007">
    <property type="entry name" value="Putative sybindin-like family protein"/>
    <property type="match status" value="1"/>
</dbReference>
<organism evidence="9 10">
    <name type="scientific">Funneliformis mosseae</name>
    <name type="common">Endomycorrhizal fungus</name>
    <name type="synonym">Glomus mosseae</name>
    <dbReference type="NCBI Taxonomy" id="27381"/>
    <lineage>
        <taxon>Eukaryota</taxon>
        <taxon>Fungi</taxon>
        <taxon>Fungi incertae sedis</taxon>
        <taxon>Mucoromycota</taxon>
        <taxon>Glomeromycotina</taxon>
        <taxon>Glomeromycetes</taxon>
        <taxon>Glomerales</taxon>
        <taxon>Glomeraceae</taxon>
        <taxon>Funneliformis</taxon>
    </lineage>
</organism>
<dbReference type="SUPFAM" id="SSF64356">
    <property type="entry name" value="SNARE-like"/>
    <property type="match status" value="1"/>
</dbReference>
<dbReference type="PANTHER" id="PTHR23249:SF15">
    <property type="entry name" value="TRAFFICKING PROTEIN PARTICLE COMPLEX SUBUNIT 4"/>
    <property type="match status" value="1"/>
</dbReference>
<dbReference type="SMART" id="SM01399">
    <property type="entry name" value="Sybindin"/>
    <property type="match status" value="1"/>
</dbReference>
<dbReference type="InterPro" id="IPR011012">
    <property type="entry name" value="Longin-like_dom_sf"/>
</dbReference>
<name>A0A9N8VQR3_FUNMO</name>
<evidence type="ECO:0000313" key="10">
    <source>
        <dbReference type="Proteomes" id="UP000789375"/>
    </source>
</evidence>
<protein>
    <recommendedName>
        <fullName evidence="7">Trafficking protein particle complex subunit</fullName>
    </recommendedName>
</protein>
<comment type="caution">
    <text evidence="9">The sequence shown here is derived from an EMBL/GenBank/DDBJ whole genome shotgun (WGS) entry which is preliminary data.</text>
</comment>
<keyword evidence="2 7" id="KW-0813">Transport</keyword>
<dbReference type="Gene3D" id="3.30.450.70">
    <property type="match status" value="1"/>
</dbReference>
<evidence type="ECO:0000256" key="7">
    <source>
        <dbReference type="RuleBase" id="RU366065"/>
    </source>
</evidence>
<dbReference type="PANTHER" id="PTHR23249">
    <property type="entry name" value="TRAFFICKING PROTEIN PARTICLE COMPLEX SUBUNIT"/>
    <property type="match status" value="1"/>
</dbReference>
<keyword evidence="4 7" id="KW-0931">ER-Golgi transport</keyword>
<evidence type="ECO:0000256" key="8">
    <source>
        <dbReference type="SAM" id="MobiDB-lite"/>
    </source>
</evidence>
<dbReference type="Proteomes" id="UP000789375">
    <property type="component" value="Unassembled WGS sequence"/>
</dbReference>
<dbReference type="InterPro" id="IPR007233">
    <property type="entry name" value="TRAPPC"/>
</dbReference>
<evidence type="ECO:0000256" key="4">
    <source>
        <dbReference type="ARBA" id="ARBA00022892"/>
    </source>
</evidence>
<evidence type="ECO:0000256" key="3">
    <source>
        <dbReference type="ARBA" id="ARBA00022824"/>
    </source>
</evidence>